<evidence type="ECO:0000256" key="2">
    <source>
        <dbReference type="ARBA" id="ARBA00023015"/>
    </source>
</evidence>
<proteinExistence type="predicted"/>
<evidence type="ECO:0000256" key="5">
    <source>
        <dbReference type="ARBA" id="ARBA00023242"/>
    </source>
</evidence>
<feature type="region of interest" description="Disordered" evidence="6">
    <location>
        <begin position="326"/>
        <end position="350"/>
    </location>
</feature>
<dbReference type="GeneID" id="92097065"/>
<accession>A0ABR1TAW3</accession>
<dbReference type="Proteomes" id="UP001480595">
    <property type="component" value="Unassembled WGS sequence"/>
</dbReference>
<name>A0ABR1TAW3_9PEZI</name>
<dbReference type="InterPro" id="IPR051089">
    <property type="entry name" value="prtT"/>
</dbReference>
<keyword evidence="2" id="KW-0805">Transcription regulation</keyword>
<keyword evidence="3" id="KW-0238">DNA-binding</keyword>
<reference evidence="7 8" key="1">
    <citation type="submission" date="2023-01" db="EMBL/GenBank/DDBJ databases">
        <title>Analysis of 21 Apiospora genomes using comparative genomics revels a genus with tremendous synthesis potential of carbohydrate active enzymes and secondary metabolites.</title>
        <authorList>
            <person name="Sorensen T."/>
        </authorList>
    </citation>
    <scope>NUCLEOTIDE SEQUENCE [LARGE SCALE GENOMIC DNA]</scope>
    <source>
        <strain evidence="7 8">CBS 135458</strain>
    </source>
</reference>
<evidence type="ECO:0000313" key="7">
    <source>
        <dbReference type="EMBL" id="KAK8043755.1"/>
    </source>
</evidence>
<evidence type="ECO:0000313" key="8">
    <source>
        <dbReference type="Proteomes" id="UP001480595"/>
    </source>
</evidence>
<dbReference type="RefSeq" id="XP_066710150.1">
    <property type="nucleotide sequence ID" value="XM_066864002.1"/>
</dbReference>
<sequence length="410" mass="45419">MTPHFPFVVLSEQVSIGELARDRPCTCLAVLAAASHGRLKLQRSLGRLLNELIACRVASGPIHCLDMLQGLLINAACSSVLMQKSRHVGYTPYLYDYCEHLGRQARCPTDKHLSYIIRLQKLIEDIDYMMTSESTTNAAAETERVKKECTEIRVSLPFSLHESPPINLQLELLELLISQSSLGGSTFGVDKFHEIQSMSDGQSQFLNWLSTSISAVRSLINMVLALPAGEERPVSNTMWLALYCGMALAVRLDLLAAHNGPLGKAHHLRRFLDMPNTLRQVVMRSESAAGIEVDDVGDRDVFHHMANRSRRLEDWYLERINRGQGQQSLSPDIRMEPQGDGNDTAEAASGSDTELGLILDADHAADANVPLVEDIVGTSLYYDADMAFGNVLFGDALGYSVDFERWTTLE</sequence>
<organism evidence="7 8">
    <name type="scientific">Apiospora phragmitis</name>
    <dbReference type="NCBI Taxonomy" id="2905665"/>
    <lineage>
        <taxon>Eukaryota</taxon>
        <taxon>Fungi</taxon>
        <taxon>Dikarya</taxon>
        <taxon>Ascomycota</taxon>
        <taxon>Pezizomycotina</taxon>
        <taxon>Sordariomycetes</taxon>
        <taxon>Xylariomycetidae</taxon>
        <taxon>Amphisphaeriales</taxon>
        <taxon>Apiosporaceae</taxon>
        <taxon>Apiospora</taxon>
    </lineage>
</organism>
<evidence type="ECO:0000256" key="4">
    <source>
        <dbReference type="ARBA" id="ARBA00023163"/>
    </source>
</evidence>
<keyword evidence="4" id="KW-0804">Transcription</keyword>
<comment type="caution">
    <text evidence="7">The sequence shown here is derived from an EMBL/GenBank/DDBJ whole genome shotgun (WGS) entry which is preliminary data.</text>
</comment>
<gene>
    <name evidence="7" type="ORF">PG994_012593</name>
</gene>
<comment type="subcellular location">
    <subcellularLocation>
        <location evidence="1">Nucleus</location>
    </subcellularLocation>
</comment>
<evidence type="ECO:0000256" key="1">
    <source>
        <dbReference type="ARBA" id="ARBA00004123"/>
    </source>
</evidence>
<keyword evidence="5" id="KW-0539">Nucleus</keyword>
<evidence type="ECO:0000256" key="3">
    <source>
        <dbReference type="ARBA" id="ARBA00023125"/>
    </source>
</evidence>
<keyword evidence="8" id="KW-1185">Reference proteome</keyword>
<dbReference type="PANTHER" id="PTHR31845:SF37">
    <property type="entry name" value="TRANSCRIPTION FACTOR DOMAIN-CONTAINING PROTEIN"/>
    <property type="match status" value="1"/>
</dbReference>
<evidence type="ECO:0000256" key="6">
    <source>
        <dbReference type="SAM" id="MobiDB-lite"/>
    </source>
</evidence>
<dbReference type="EMBL" id="JAQQWL010000012">
    <property type="protein sequence ID" value="KAK8043755.1"/>
    <property type="molecule type" value="Genomic_DNA"/>
</dbReference>
<protein>
    <submittedName>
        <fullName evidence="7">Uncharacterized protein</fullName>
    </submittedName>
</protein>
<dbReference type="PANTHER" id="PTHR31845">
    <property type="entry name" value="FINGER DOMAIN PROTEIN, PUTATIVE-RELATED"/>
    <property type="match status" value="1"/>
</dbReference>